<keyword evidence="1" id="KW-0472">Membrane</keyword>
<organism evidence="2 3">
    <name type="scientific">Trichonephila clavata</name>
    <name type="common">Joro spider</name>
    <name type="synonym">Nephila clavata</name>
    <dbReference type="NCBI Taxonomy" id="2740835"/>
    <lineage>
        <taxon>Eukaryota</taxon>
        <taxon>Metazoa</taxon>
        <taxon>Ecdysozoa</taxon>
        <taxon>Arthropoda</taxon>
        <taxon>Chelicerata</taxon>
        <taxon>Arachnida</taxon>
        <taxon>Araneae</taxon>
        <taxon>Araneomorphae</taxon>
        <taxon>Entelegynae</taxon>
        <taxon>Araneoidea</taxon>
        <taxon>Nephilidae</taxon>
        <taxon>Trichonephila</taxon>
    </lineage>
</organism>
<keyword evidence="3" id="KW-1185">Reference proteome</keyword>
<evidence type="ECO:0000313" key="2">
    <source>
        <dbReference type="EMBL" id="GFR19600.1"/>
    </source>
</evidence>
<sequence length="64" mass="7248">YIRGKLGSYDWMLVLLAITCLLSLVTSLLTPVAAKCRDKRKANKDVEERSNLIERAEIEVLDIV</sequence>
<feature type="transmembrane region" description="Helical" evidence="1">
    <location>
        <begin position="12"/>
        <end position="34"/>
    </location>
</feature>
<dbReference type="OrthoDB" id="6364417at2759"/>
<dbReference type="Proteomes" id="UP000887116">
    <property type="component" value="Unassembled WGS sequence"/>
</dbReference>
<dbReference type="EMBL" id="BMAO01017961">
    <property type="protein sequence ID" value="GFR19600.1"/>
    <property type="molecule type" value="Genomic_DNA"/>
</dbReference>
<reference evidence="2" key="1">
    <citation type="submission" date="2020-07" db="EMBL/GenBank/DDBJ databases">
        <title>Multicomponent nature underlies the extraordinary mechanical properties of spider dragline silk.</title>
        <authorList>
            <person name="Kono N."/>
            <person name="Nakamura H."/>
            <person name="Mori M."/>
            <person name="Yoshida Y."/>
            <person name="Ohtoshi R."/>
            <person name="Malay A.D."/>
            <person name="Moran D.A.P."/>
            <person name="Tomita M."/>
            <person name="Numata K."/>
            <person name="Arakawa K."/>
        </authorList>
    </citation>
    <scope>NUCLEOTIDE SEQUENCE</scope>
</reference>
<gene>
    <name evidence="2" type="ORF">TNCT_714641</name>
</gene>
<comment type="caution">
    <text evidence="2">The sequence shown here is derived from an EMBL/GenBank/DDBJ whole genome shotgun (WGS) entry which is preliminary data.</text>
</comment>
<feature type="non-terminal residue" evidence="2">
    <location>
        <position position="1"/>
    </location>
</feature>
<keyword evidence="1" id="KW-0812">Transmembrane</keyword>
<evidence type="ECO:0000313" key="3">
    <source>
        <dbReference type="Proteomes" id="UP000887116"/>
    </source>
</evidence>
<keyword evidence="1" id="KW-1133">Transmembrane helix</keyword>
<evidence type="ECO:0000256" key="1">
    <source>
        <dbReference type="SAM" id="Phobius"/>
    </source>
</evidence>
<accession>A0A8X6LRQ7</accession>
<name>A0A8X6LRQ7_TRICU</name>
<protein>
    <submittedName>
        <fullName evidence="2">Uncharacterized protein</fullName>
    </submittedName>
</protein>
<dbReference type="AlphaFoldDB" id="A0A8X6LRQ7"/>
<proteinExistence type="predicted"/>